<evidence type="ECO:0000256" key="5">
    <source>
        <dbReference type="ARBA" id="ARBA00025466"/>
    </source>
</evidence>
<evidence type="ECO:0000259" key="6">
    <source>
        <dbReference type="Pfam" id="PF13873"/>
    </source>
</evidence>
<keyword evidence="4" id="KW-0804">Transcription</keyword>
<dbReference type="AlphaFoldDB" id="A0A5E4R4X8"/>
<evidence type="ECO:0000313" key="8">
    <source>
        <dbReference type="Proteomes" id="UP000324832"/>
    </source>
</evidence>
<accession>A0A5E4R4X8</accession>
<evidence type="ECO:0000256" key="3">
    <source>
        <dbReference type="ARBA" id="ARBA00023015"/>
    </source>
</evidence>
<proteinExistence type="predicted"/>
<sequence>MDSQLVVDVVCSPTITYSKKKPFTTAERELVRELVLERPIIGDKRIHAENIVLKQKAWEDIANVYNSRPYVTPRNSIQLKRCWENLKQLRKKQLSERLNNIRQIGGAVANENLERTDDFYKEDDNLVENESQNNVHDYHTGPMLNGHTNEALLKTYEDKWPEIMHVDIKEEESEADLKPPELQNHIQRPKKRLKKIANLNEARIKRTMLNIQQDLEMHKLRIRREKLQIERERNLTAFEKQMQDLQLEKMKIEIELLKGNK</sequence>
<keyword evidence="8" id="KW-1185">Reference proteome</keyword>
<protein>
    <recommendedName>
        <fullName evidence="2">Regulatory protein zeste</fullName>
    </recommendedName>
</protein>
<feature type="domain" description="Myb/SANT-like DNA-binding" evidence="6">
    <location>
        <begin position="19"/>
        <end position="94"/>
    </location>
</feature>
<keyword evidence="3" id="KW-0805">Transcription regulation</keyword>
<dbReference type="EMBL" id="FZQP02006926">
    <property type="protein sequence ID" value="VVD05064.1"/>
    <property type="molecule type" value="Genomic_DNA"/>
</dbReference>
<evidence type="ECO:0000256" key="2">
    <source>
        <dbReference type="ARBA" id="ARBA00016807"/>
    </source>
</evidence>
<evidence type="ECO:0000313" key="7">
    <source>
        <dbReference type="EMBL" id="VVD05064.1"/>
    </source>
</evidence>
<gene>
    <name evidence="7" type="ORF">LSINAPIS_LOCUS14682</name>
</gene>
<name>A0A5E4R4X8_9NEOP</name>
<evidence type="ECO:0000256" key="1">
    <source>
        <dbReference type="ARBA" id="ARBA00011764"/>
    </source>
</evidence>
<comment type="subunit">
    <text evidence="1">Self-associates forming complexes of several hundred monomers.</text>
</comment>
<dbReference type="InterPro" id="IPR028002">
    <property type="entry name" value="Myb_DNA-bind_5"/>
</dbReference>
<dbReference type="Pfam" id="PF13873">
    <property type="entry name" value="Myb_DNA-bind_5"/>
    <property type="match status" value="1"/>
</dbReference>
<comment type="function">
    <text evidence="5">Involved in transvection phenomena (= synapsis-dependent gene expression), where the synaptic pairing of chromosomes carrying genes with which zeste interacts influences the expression of these genes. Zeste binds to DNA and stimulates transcription from a nearby promoter.</text>
</comment>
<organism evidence="7 8">
    <name type="scientific">Leptidea sinapis</name>
    <dbReference type="NCBI Taxonomy" id="189913"/>
    <lineage>
        <taxon>Eukaryota</taxon>
        <taxon>Metazoa</taxon>
        <taxon>Ecdysozoa</taxon>
        <taxon>Arthropoda</taxon>
        <taxon>Hexapoda</taxon>
        <taxon>Insecta</taxon>
        <taxon>Pterygota</taxon>
        <taxon>Neoptera</taxon>
        <taxon>Endopterygota</taxon>
        <taxon>Lepidoptera</taxon>
        <taxon>Glossata</taxon>
        <taxon>Ditrysia</taxon>
        <taxon>Papilionoidea</taxon>
        <taxon>Pieridae</taxon>
        <taxon>Dismorphiinae</taxon>
        <taxon>Leptidea</taxon>
    </lineage>
</organism>
<evidence type="ECO:0000256" key="4">
    <source>
        <dbReference type="ARBA" id="ARBA00023163"/>
    </source>
</evidence>
<dbReference type="Proteomes" id="UP000324832">
    <property type="component" value="Unassembled WGS sequence"/>
</dbReference>
<dbReference type="OrthoDB" id="6925462at2759"/>
<reference evidence="7 8" key="1">
    <citation type="submission" date="2017-07" db="EMBL/GenBank/DDBJ databases">
        <authorList>
            <person name="Talla V."/>
            <person name="Backstrom N."/>
        </authorList>
    </citation>
    <scope>NUCLEOTIDE SEQUENCE [LARGE SCALE GENOMIC DNA]</scope>
</reference>